<dbReference type="Gene3D" id="3.30.420.40">
    <property type="match status" value="2"/>
</dbReference>
<dbReference type="GO" id="GO:0005524">
    <property type="term" value="F:ATP binding"/>
    <property type="evidence" value="ECO:0007669"/>
    <property type="project" value="UniProtKB-KW"/>
</dbReference>
<evidence type="ECO:0000256" key="4">
    <source>
        <dbReference type="SAM" id="MobiDB-lite"/>
    </source>
</evidence>
<keyword evidence="5" id="KW-1185">Reference proteome</keyword>
<dbReference type="PROSITE" id="PS00329">
    <property type="entry name" value="HSP70_2"/>
    <property type="match status" value="1"/>
</dbReference>
<keyword evidence="3" id="KW-0067">ATP-binding</keyword>
<dbReference type="GO" id="GO:0006950">
    <property type="term" value="P:response to stress"/>
    <property type="evidence" value="ECO:0007669"/>
    <property type="project" value="UniProtKB-ARBA"/>
</dbReference>
<feature type="region of interest" description="Disordered" evidence="4">
    <location>
        <begin position="538"/>
        <end position="574"/>
    </location>
</feature>
<dbReference type="Pfam" id="PF00012">
    <property type="entry name" value="HSP70"/>
    <property type="match status" value="1"/>
</dbReference>
<dbReference type="AlphaFoldDB" id="A0A914PZ78"/>
<dbReference type="PRINTS" id="PR00301">
    <property type="entry name" value="HEATSHOCK70"/>
</dbReference>
<dbReference type="Proteomes" id="UP000887578">
    <property type="component" value="Unplaced"/>
</dbReference>
<dbReference type="Gene3D" id="2.60.34.10">
    <property type="entry name" value="Substrate Binding Domain Of DNAk, Chain A, domain 1"/>
    <property type="match status" value="1"/>
</dbReference>
<dbReference type="SUPFAM" id="SSF100920">
    <property type="entry name" value="Heat shock protein 70kD (HSP70), peptide-binding domain"/>
    <property type="match status" value="1"/>
</dbReference>
<accession>A0A914PZ78</accession>
<evidence type="ECO:0000313" key="5">
    <source>
        <dbReference type="Proteomes" id="UP000887578"/>
    </source>
</evidence>
<dbReference type="InterPro" id="IPR018181">
    <property type="entry name" value="Heat_shock_70_CS"/>
</dbReference>
<dbReference type="FunFam" id="3.30.420.40:FF:000028">
    <property type="entry name" value="heat shock 70 kDa protein-like"/>
    <property type="match status" value="1"/>
</dbReference>
<organism evidence="5 6">
    <name type="scientific">Panagrolaimus davidi</name>
    <dbReference type="NCBI Taxonomy" id="227884"/>
    <lineage>
        <taxon>Eukaryota</taxon>
        <taxon>Metazoa</taxon>
        <taxon>Ecdysozoa</taxon>
        <taxon>Nematoda</taxon>
        <taxon>Chromadorea</taxon>
        <taxon>Rhabditida</taxon>
        <taxon>Tylenchina</taxon>
        <taxon>Panagrolaimomorpha</taxon>
        <taxon>Panagrolaimoidea</taxon>
        <taxon>Panagrolaimidae</taxon>
        <taxon>Panagrolaimus</taxon>
    </lineage>
</organism>
<evidence type="ECO:0000313" key="6">
    <source>
        <dbReference type="WBParaSite" id="PDA_v2.g24172.t1"/>
    </source>
</evidence>
<dbReference type="InterPro" id="IPR013126">
    <property type="entry name" value="Hsp_70_fam"/>
</dbReference>
<proteinExistence type="inferred from homology"/>
<dbReference type="SUPFAM" id="SSF53067">
    <property type="entry name" value="Actin-like ATPase domain"/>
    <property type="match status" value="2"/>
</dbReference>
<dbReference type="InterPro" id="IPR043129">
    <property type="entry name" value="ATPase_NBD"/>
</dbReference>
<dbReference type="Gene3D" id="3.30.30.30">
    <property type="match status" value="1"/>
</dbReference>
<evidence type="ECO:0000256" key="3">
    <source>
        <dbReference type="ARBA" id="ARBA00022840"/>
    </source>
</evidence>
<reference evidence="6" key="1">
    <citation type="submission" date="2022-11" db="UniProtKB">
        <authorList>
            <consortium name="WormBaseParasite"/>
        </authorList>
    </citation>
    <scope>IDENTIFICATION</scope>
</reference>
<dbReference type="Gene3D" id="3.90.640.10">
    <property type="entry name" value="Actin, Chain A, domain 4"/>
    <property type="match status" value="1"/>
</dbReference>
<evidence type="ECO:0000256" key="1">
    <source>
        <dbReference type="ARBA" id="ARBA00007381"/>
    </source>
</evidence>
<evidence type="ECO:0000256" key="2">
    <source>
        <dbReference type="ARBA" id="ARBA00022741"/>
    </source>
</evidence>
<dbReference type="WBParaSite" id="PDA_v2.g24172.t1">
    <property type="protein sequence ID" value="PDA_v2.g24172.t1"/>
    <property type="gene ID" value="PDA_v2.g24172"/>
</dbReference>
<dbReference type="GO" id="GO:0140662">
    <property type="term" value="F:ATP-dependent protein folding chaperone"/>
    <property type="evidence" value="ECO:0007669"/>
    <property type="project" value="InterPro"/>
</dbReference>
<sequence>MLFMRMIGLNYDDNVVNRNKSFWTFNVTKSDNNRPIYDIDKNHQVLPEEVSSEILKELIKMAQDKIGTEKIKSAVITVPDHFLVGQKEATIHAAKLAGIENVKLITEPTAAAFAYGFDHKRFDGYNLFVFDLGGGTCDVSIVKVEKGEFKVIGHAGDTQLGGRDYDNHLIEYFDKKHKDLRVFESTDEIITKRKMRLREACEALKIALSHPAKASETIDLDDVAPGLPDEDLTYKQFKGIVANLTRRCRKLCFDALEETELKADDIDEVLLVGGSSKMRVIKDMLKEVFPTKELSEAINPDEAVAYGATLRAAQLLDPEKSKGFGIVDSLAIGIGVALAENRYHFLIKRNTPIPTKFGPETYSTVYNNQTAMTFNIYEGERLLADRNHFIMGFELQGLPKKRAEEVKATLELELDGNGILKAIAKGDGKEATQQVNHNEKKATGKKIEDMLADMEINCDRDREKDRINAARMEIIKNINFIKWDCEEKKKKKPRAKELDGLLKECKEVEKWMSSNNAALTPEIREQFEKIEKDAKRLLRKTPVPSGKTPEQESLEDVDKNHRHKDCSDLNYKKQPPPIRLINRSTAGAISYLQSLRDQERSENSSEADVEPYLPDRHFLVMFVENRQVYGAEFKTVDGVVQQIKSYIFDEKQFETQIENIQKADDPETRVSNLTTLWTTIVNDGINPKNKHQHTKIPVVFTYNFTSFLINDGKLNTILPDFVKSPEDKFSLFPSINGKSYQWPDPKFFILKGINVKTRMLAGDADMIDYDVSSGFIGEATIVCKDKFKASLIRDGEKLPIHRTIFKAQKPIKFQVDYDYFGSYKSRQNEFICKVDDNGIITNIDADNFVSGAKEDS</sequence>
<name>A0A914PZ78_9BILA</name>
<dbReference type="InterPro" id="IPR029047">
    <property type="entry name" value="HSP70_peptide-bd_sf"/>
</dbReference>
<protein>
    <submittedName>
        <fullName evidence="6">Heat shock protein 70</fullName>
    </submittedName>
</protein>
<comment type="similarity">
    <text evidence="1">Belongs to the heat shock protein 70 family.</text>
</comment>
<dbReference type="PANTHER" id="PTHR19375">
    <property type="entry name" value="HEAT SHOCK PROTEIN 70KDA"/>
    <property type="match status" value="1"/>
</dbReference>
<keyword evidence="2" id="KW-0547">Nucleotide-binding</keyword>